<dbReference type="EMBL" id="CAFAAK010000031">
    <property type="protein sequence ID" value="CAB4794956.1"/>
    <property type="molecule type" value="Genomic_DNA"/>
</dbReference>
<keyword evidence="3" id="KW-0132">Cell division</keyword>
<dbReference type="AlphaFoldDB" id="A0A6J6XIA3"/>
<proteinExistence type="predicted"/>
<accession>A0A6J6XIA3</accession>
<dbReference type="Pfam" id="PF03799">
    <property type="entry name" value="FtsQ_DivIB_C"/>
    <property type="match status" value="1"/>
</dbReference>
<keyword evidence="6" id="KW-0472">Membrane</keyword>
<evidence type="ECO:0000256" key="6">
    <source>
        <dbReference type="ARBA" id="ARBA00023136"/>
    </source>
</evidence>
<dbReference type="PANTHER" id="PTHR37820">
    <property type="entry name" value="CELL DIVISION PROTEIN DIVIB"/>
    <property type="match status" value="1"/>
</dbReference>
<evidence type="ECO:0000259" key="8">
    <source>
        <dbReference type="PROSITE" id="PS51779"/>
    </source>
</evidence>
<dbReference type="GO" id="GO:0051301">
    <property type="term" value="P:cell division"/>
    <property type="evidence" value="ECO:0007669"/>
    <property type="project" value="UniProtKB-KW"/>
</dbReference>
<gene>
    <name evidence="9" type="ORF">UFOPK3024_00251</name>
</gene>
<evidence type="ECO:0000256" key="4">
    <source>
        <dbReference type="ARBA" id="ARBA00022692"/>
    </source>
</evidence>
<protein>
    <submittedName>
        <fullName evidence="9">Unannotated protein</fullName>
    </submittedName>
</protein>
<reference evidence="9" key="1">
    <citation type="submission" date="2020-05" db="EMBL/GenBank/DDBJ databases">
        <authorList>
            <person name="Chiriac C."/>
            <person name="Salcher M."/>
            <person name="Ghai R."/>
            <person name="Kavagutti S V."/>
        </authorList>
    </citation>
    <scope>NUCLEOTIDE SEQUENCE</scope>
</reference>
<dbReference type="PANTHER" id="PTHR37820:SF1">
    <property type="entry name" value="CELL DIVISION PROTEIN FTSQ"/>
    <property type="match status" value="1"/>
</dbReference>
<organism evidence="9">
    <name type="scientific">freshwater metagenome</name>
    <dbReference type="NCBI Taxonomy" id="449393"/>
    <lineage>
        <taxon>unclassified sequences</taxon>
        <taxon>metagenomes</taxon>
        <taxon>ecological metagenomes</taxon>
    </lineage>
</organism>
<dbReference type="InterPro" id="IPR034746">
    <property type="entry name" value="POTRA"/>
</dbReference>
<evidence type="ECO:0000313" key="9">
    <source>
        <dbReference type="EMBL" id="CAB4794956.1"/>
    </source>
</evidence>
<dbReference type="InterPro" id="IPR005548">
    <property type="entry name" value="Cell_div_FtsQ/DivIB_C"/>
</dbReference>
<comment type="subcellular location">
    <subcellularLocation>
        <location evidence="1">Membrane</location>
    </subcellularLocation>
</comment>
<evidence type="ECO:0000256" key="3">
    <source>
        <dbReference type="ARBA" id="ARBA00022618"/>
    </source>
</evidence>
<dbReference type="GO" id="GO:0005886">
    <property type="term" value="C:plasma membrane"/>
    <property type="evidence" value="ECO:0007669"/>
    <property type="project" value="TreeGrafter"/>
</dbReference>
<evidence type="ECO:0000256" key="1">
    <source>
        <dbReference type="ARBA" id="ARBA00004370"/>
    </source>
</evidence>
<dbReference type="Pfam" id="PF08478">
    <property type="entry name" value="POTRA_1"/>
    <property type="match status" value="1"/>
</dbReference>
<dbReference type="PROSITE" id="PS51779">
    <property type="entry name" value="POTRA"/>
    <property type="match status" value="1"/>
</dbReference>
<keyword evidence="5" id="KW-1133">Transmembrane helix</keyword>
<evidence type="ECO:0000256" key="2">
    <source>
        <dbReference type="ARBA" id="ARBA00022475"/>
    </source>
</evidence>
<sequence length="224" mass="23800">MKRLAVAVIGVAVVGLVVVVNFTGVFDVTGVRATGVDRPTQELLIAAASIAEGTPLARVNTGQVAQAVQREVPAVDSVSVQRRWPHSIVIEATPRTVAANVTVDGTVRWADQTGFVFGAVNQPRKAVPSIIMRPRFGTDTSARQAAIADALTVARALPAPVKAKLARIEYRSQDNIVITTTSGRTIRWGSAADSDRKAVVLTALLGRKATVYDIRTPDLPTTKK</sequence>
<dbReference type="Gene3D" id="3.10.20.310">
    <property type="entry name" value="membrane protein fhac"/>
    <property type="match status" value="1"/>
</dbReference>
<evidence type="ECO:0000256" key="5">
    <source>
        <dbReference type="ARBA" id="ARBA00022989"/>
    </source>
</evidence>
<keyword evidence="2" id="KW-1003">Cell membrane</keyword>
<evidence type="ECO:0000256" key="7">
    <source>
        <dbReference type="ARBA" id="ARBA00023306"/>
    </source>
</evidence>
<dbReference type="InterPro" id="IPR013685">
    <property type="entry name" value="POTRA_FtsQ_type"/>
</dbReference>
<dbReference type="InterPro" id="IPR050487">
    <property type="entry name" value="FtsQ_DivIB"/>
</dbReference>
<keyword evidence="4" id="KW-0812">Transmembrane</keyword>
<keyword evidence="7" id="KW-0131">Cell cycle</keyword>
<name>A0A6J6XIA3_9ZZZZ</name>
<feature type="domain" description="POTRA" evidence="8">
    <location>
        <begin position="26"/>
        <end position="95"/>
    </location>
</feature>